<proteinExistence type="predicted"/>
<sequence>MVAPHVLFMFFFATRSQRTALRHPILRALRLVDADLAI</sequence>
<evidence type="ECO:0000313" key="1">
    <source>
        <dbReference type="EMBL" id="EAU40202.1"/>
    </source>
</evidence>
<name>Q0FYV6_9HYPH</name>
<dbReference type="HOGENOM" id="CLU_3328233_0_0_5"/>
<protein>
    <submittedName>
        <fullName evidence="1">Uncharacterized protein</fullName>
    </submittedName>
</protein>
<comment type="caution">
    <text evidence="1">The sequence shown here is derived from an EMBL/GenBank/DDBJ whole genome shotgun (WGS) entry which is preliminary data.</text>
</comment>
<reference evidence="1 2" key="1">
    <citation type="journal article" date="2010" name="J. Bacteriol.">
        <title>Genome sequence of Fulvimarina pelagi HTCC2506T, a Mn(II)-oxidizing alphaproteobacterium possessing an aerobic anoxygenic photosynthetic gene cluster and Xanthorhodopsin.</title>
        <authorList>
            <person name="Kang I."/>
            <person name="Oh H.M."/>
            <person name="Lim S.I."/>
            <person name="Ferriera S."/>
            <person name="Giovannoni S.J."/>
            <person name="Cho J.C."/>
        </authorList>
    </citation>
    <scope>NUCLEOTIDE SEQUENCE [LARGE SCALE GENOMIC DNA]</scope>
    <source>
        <strain evidence="1 2">HTCC2506</strain>
    </source>
</reference>
<dbReference type="Proteomes" id="UP000004310">
    <property type="component" value="Unassembled WGS sequence"/>
</dbReference>
<keyword evidence="2" id="KW-1185">Reference proteome</keyword>
<dbReference type="EMBL" id="AATP01000009">
    <property type="protein sequence ID" value="EAU40202.1"/>
    <property type="molecule type" value="Genomic_DNA"/>
</dbReference>
<dbReference type="AlphaFoldDB" id="Q0FYV6"/>
<accession>Q0FYV6</accession>
<evidence type="ECO:0000313" key="2">
    <source>
        <dbReference type="Proteomes" id="UP000004310"/>
    </source>
</evidence>
<gene>
    <name evidence="1" type="ORF">FP2506_11617</name>
</gene>
<organism evidence="1 2">
    <name type="scientific">Fulvimarina pelagi HTCC2506</name>
    <dbReference type="NCBI Taxonomy" id="314231"/>
    <lineage>
        <taxon>Bacteria</taxon>
        <taxon>Pseudomonadati</taxon>
        <taxon>Pseudomonadota</taxon>
        <taxon>Alphaproteobacteria</taxon>
        <taxon>Hyphomicrobiales</taxon>
        <taxon>Aurantimonadaceae</taxon>
        <taxon>Fulvimarina</taxon>
    </lineage>
</organism>